<accession>A0A2H1VNM3</accession>
<gene>
    <name evidence="2" type="ORF">SFRICE_009119</name>
</gene>
<dbReference type="AlphaFoldDB" id="A0A2H1VNM3"/>
<evidence type="ECO:0000313" key="2">
    <source>
        <dbReference type="EMBL" id="SOQ42413.1"/>
    </source>
</evidence>
<dbReference type="EMBL" id="ODYU01003520">
    <property type="protein sequence ID" value="SOQ42413.1"/>
    <property type="molecule type" value="Genomic_DNA"/>
</dbReference>
<sequence length="135" mass="14525">MEKDYDSCVVGAFMTPRPATTICGSHNELLRAGIEPATRCTTACCLASAPTVQSKIYHYKYTLGAFPPEMCCYDAVDAFSFHQSRGKRANESPDGKRSAPPMDTRNTRGATASPKSQTKANGASVAHAQPQHPET</sequence>
<evidence type="ECO:0000256" key="1">
    <source>
        <dbReference type="SAM" id="MobiDB-lite"/>
    </source>
</evidence>
<organism evidence="2">
    <name type="scientific">Spodoptera frugiperda</name>
    <name type="common">Fall armyworm</name>
    <dbReference type="NCBI Taxonomy" id="7108"/>
    <lineage>
        <taxon>Eukaryota</taxon>
        <taxon>Metazoa</taxon>
        <taxon>Ecdysozoa</taxon>
        <taxon>Arthropoda</taxon>
        <taxon>Hexapoda</taxon>
        <taxon>Insecta</taxon>
        <taxon>Pterygota</taxon>
        <taxon>Neoptera</taxon>
        <taxon>Endopterygota</taxon>
        <taxon>Lepidoptera</taxon>
        <taxon>Glossata</taxon>
        <taxon>Ditrysia</taxon>
        <taxon>Noctuoidea</taxon>
        <taxon>Noctuidae</taxon>
        <taxon>Amphipyrinae</taxon>
        <taxon>Spodoptera</taxon>
    </lineage>
</organism>
<protein>
    <submittedName>
        <fullName evidence="2">SFRICE_009119</fullName>
    </submittedName>
</protein>
<feature type="region of interest" description="Disordered" evidence="1">
    <location>
        <begin position="84"/>
        <end position="135"/>
    </location>
</feature>
<reference evidence="2" key="1">
    <citation type="submission" date="2016-07" db="EMBL/GenBank/DDBJ databases">
        <authorList>
            <person name="Bretaudeau A."/>
        </authorList>
    </citation>
    <scope>NUCLEOTIDE SEQUENCE</scope>
    <source>
        <strain evidence="2">Rice</strain>
        <tissue evidence="2">Whole body</tissue>
    </source>
</reference>
<name>A0A2H1VNM3_SPOFR</name>
<feature type="compositionally biased region" description="Polar residues" evidence="1">
    <location>
        <begin position="107"/>
        <end position="121"/>
    </location>
</feature>
<feature type="compositionally biased region" description="Basic and acidic residues" evidence="1">
    <location>
        <begin position="88"/>
        <end position="97"/>
    </location>
</feature>
<proteinExistence type="predicted"/>